<dbReference type="AlphaFoldDB" id="A0A8C3J8J8"/>
<evidence type="ECO:0000256" key="3">
    <source>
        <dbReference type="ARBA" id="ARBA00022692"/>
    </source>
</evidence>
<organism evidence="7 8">
    <name type="scientific">Calidris pygmaea</name>
    <name type="common">Spoon-billed sandpiper</name>
    <dbReference type="NCBI Taxonomy" id="425635"/>
    <lineage>
        <taxon>Eukaryota</taxon>
        <taxon>Metazoa</taxon>
        <taxon>Chordata</taxon>
        <taxon>Craniata</taxon>
        <taxon>Vertebrata</taxon>
        <taxon>Euteleostomi</taxon>
        <taxon>Archelosauria</taxon>
        <taxon>Archosauria</taxon>
        <taxon>Dinosauria</taxon>
        <taxon>Saurischia</taxon>
        <taxon>Theropoda</taxon>
        <taxon>Coelurosauria</taxon>
        <taxon>Aves</taxon>
        <taxon>Neognathae</taxon>
        <taxon>Neoaves</taxon>
        <taxon>Charadriiformes</taxon>
        <taxon>Scolopacidae</taxon>
        <taxon>Calidris</taxon>
    </lineage>
</organism>
<dbReference type="PANTHER" id="PTHR19282">
    <property type="entry name" value="TETRASPANIN"/>
    <property type="match status" value="1"/>
</dbReference>
<feature type="transmembrane region" description="Helical" evidence="6">
    <location>
        <begin position="12"/>
        <end position="36"/>
    </location>
</feature>
<evidence type="ECO:0000256" key="6">
    <source>
        <dbReference type="RuleBase" id="RU361218"/>
    </source>
</evidence>
<proteinExistence type="inferred from homology"/>
<reference evidence="7" key="1">
    <citation type="submission" date="2025-08" db="UniProtKB">
        <authorList>
            <consortium name="Ensembl"/>
        </authorList>
    </citation>
    <scope>IDENTIFICATION</scope>
</reference>
<dbReference type="Gene3D" id="1.10.1450.10">
    <property type="entry name" value="Tetraspanin"/>
    <property type="match status" value="1"/>
</dbReference>
<feature type="transmembrane region" description="Helical" evidence="6">
    <location>
        <begin position="56"/>
        <end position="77"/>
    </location>
</feature>
<evidence type="ECO:0000256" key="5">
    <source>
        <dbReference type="ARBA" id="ARBA00023136"/>
    </source>
</evidence>
<dbReference type="Pfam" id="PF00335">
    <property type="entry name" value="Tetraspanin"/>
    <property type="match status" value="1"/>
</dbReference>
<protein>
    <recommendedName>
        <fullName evidence="6">Tetraspanin</fullName>
    </recommendedName>
</protein>
<dbReference type="PRINTS" id="PR00259">
    <property type="entry name" value="TMFOUR"/>
</dbReference>
<dbReference type="Proteomes" id="UP000694419">
    <property type="component" value="Unplaced"/>
</dbReference>
<evidence type="ECO:0000313" key="7">
    <source>
        <dbReference type="Ensembl" id="ENSCPGP00000003840.1"/>
    </source>
</evidence>
<sequence>MNVTFRASQHRVFTQTSSFFIFWAAGLTMLIIGLWAKVSLGTYLVLSANDYPSAPAILLATGTAVIIWGFLGCFGAATEHRSLLRAYSTFLTAVLVAGLTAGFSALLYRQNVAQGFQEGLHQALLAYREDEGMADALDALQRALSCCGARRGCQPSPPNLHGLHRDGCFSKVSAFVSGNMFYLATAALGLALLQLVGIVLACLLAARIPARRLGITTPP</sequence>
<dbReference type="PANTHER" id="PTHR19282:SF51">
    <property type="entry name" value="TETRASPANIN"/>
    <property type="match status" value="1"/>
</dbReference>
<keyword evidence="8" id="KW-1185">Reference proteome</keyword>
<keyword evidence="5 6" id="KW-0472">Membrane</keyword>
<dbReference type="PIRSF" id="PIRSF002419">
    <property type="entry name" value="Tetraspanin"/>
    <property type="match status" value="1"/>
</dbReference>
<reference evidence="7" key="2">
    <citation type="submission" date="2025-09" db="UniProtKB">
        <authorList>
            <consortium name="Ensembl"/>
        </authorList>
    </citation>
    <scope>IDENTIFICATION</scope>
</reference>
<evidence type="ECO:0000256" key="1">
    <source>
        <dbReference type="ARBA" id="ARBA00004141"/>
    </source>
</evidence>
<comment type="subcellular location">
    <subcellularLocation>
        <location evidence="1 6">Membrane</location>
        <topology evidence="1 6">Multi-pass membrane protein</topology>
    </subcellularLocation>
</comment>
<dbReference type="InterPro" id="IPR008952">
    <property type="entry name" value="Tetraspanin_EC2_sf"/>
</dbReference>
<feature type="transmembrane region" description="Helical" evidence="6">
    <location>
        <begin position="89"/>
        <end position="108"/>
    </location>
</feature>
<evidence type="ECO:0000256" key="4">
    <source>
        <dbReference type="ARBA" id="ARBA00022989"/>
    </source>
</evidence>
<feature type="transmembrane region" description="Helical" evidence="6">
    <location>
        <begin position="180"/>
        <end position="206"/>
    </location>
</feature>
<evidence type="ECO:0000256" key="2">
    <source>
        <dbReference type="ARBA" id="ARBA00006840"/>
    </source>
</evidence>
<keyword evidence="3 6" id="KW-0812">Transmembrane</keyword>
<name>A0A8C3J8J8_9CHAR</name>
<keyword evidence="4 6" id="KW-1133">Transmembrane helix</keyword>
<dbReference type="SUPFAM" id="SSF48652">
    <property type="entry name" value="Tetraspanin"/>
    <property type="match status" value="1"/>
</dbReference>
<evidence type="ECO:0000313" key="8">
    <source>
        <dbReference type="Proteomes" id="UP000694419"/>
    </source>
</evidence>
<dbReference type="GO" id="GO:0005886">
    <property type="term" value="C:plasma membrane"/>
    <property type="evidence" value="ECO:0007669"/>
    <property type="project" value="TreeGrafter"/>
</dbReference>
<accession>A0A8C3J8J8</accession>
<dbReference type="Ensembl" id="ENSCPGT00000004236.1">
    <property type="protein sequence ID" value="ENSCPGP00000003840.1"/>
    <property type="gene ID" value="ENSCPGG00000002829.1"/>
</dbReference>
<dbReference type="InterPro" id="IPR000301">
    <property type="entry name" value="Tetraspanin_animals"/>
</dbReference>
<dbReference type="InterPro" id="IPR018499">
    <property type="entry name" value="Tetraspanin/Peripherin"/>
</dbReference>
<comment type="similarity">
    <text evidence="2 6">Belongs to the tetraspanin (TM4SF) family.</text>
</comment>